<evidence type="ECO:0000313" key="2">
    <source>
        <dbReference type="EMBL" id="KII72603.1"/>
    </source>
</evidence>
<dbReference type="Proteomes" id="UP000031668">
    <property type="component" value="Unassembled WGS sequence"/>
</dbReference>
<keyword evidence="3" id="KW-1185">Reference proteome</keyword>
<dbReference type="EMBL" id="JWZT01001161">
    <property type="protein sequence ID" value="KII72603.1"/>
    <property type="molecule type" value="Genomic_DNA"/>
</dbReference>
<gene>
    <name evidence="2" type="ORF">RF11_06435</name>
</gene>
<dbReference type="AlphaFoldDB" id="A0A0C2JT91"/>
<feature type="region of interest" description="Disordered" evidence="1">
    <location>
        <begin position="38"/>
        <end position="58"/>
    </location>
</feature>
<comment type="caution">
    <text evidence="2">The sequence shown here is derived from an EMBL/GenBank/DDBJ whole genome shotgun (WGS) entry which is preliminary data.</text>
</comment>
<reference evidence="2 3" key="1">
    <citation type="journal article" date="2014" name="Genome Biol. Evol.">
        <title>The genome of the myxosporean Thelohanellus kitauei shows adaptations to nutrient acquisition within its fish host.</title>
        <authorList>
            <person name="Yang Y."/>
            <person name="Xiong J."/>
            <person name="Zhou Z."/>
            <person name="Huo F."/>
            <person name="Miao W."/>
            <person name="Ran C."/>
            <person name="Liu Y."/>
            <person name="Zhang J."/>
            <person name="Feng J."/>
            <person name="Wang M."/>
            <person name="Wang M."/>
            <person name="Wang L."/>
            <person name="Yao B."/>
        </authorList>
    </citation>
    <scope>NUCLEOTIDE SEQUENCE [LARGE SCALE GENOMIC DNA]</scope>
    <source>
        <strain evidence="2">Wuqing</strain>
    </source>
</reference>
<organism evidence="2 3">
    <name type="scientific">Thelohanellus kitauei</name>
    <name type="common">Myxosporean</name>
    <dbReference type="NCBI Taxonomy" id="669202"/>
    <lineage>
        <taxon>Eukaryota</taxon>
        <taxon>Metazoa</taxon>
        <taxon>Cnidaria</taxon>
        <taxon>Myxozoa</taxon>
        <taxon>Myxosporea</taxon>
        <taxon>Bivalvulida</taxon>
        <taxon>Platysporina</taxon>
        <taxon>Myxobolidae</taxon>
        <taxon>Thelohanellus</taxon>
    </lineage>
</organism>
<name>A0A0C2JT91_THEKT</name>
<feature type="region of interest" description="Disordered" evidence="1">
    <location>
        <begin position="81"/>
        <end position="114"/>
    </location>
</feature>
<protein>
    <submittedName>
        <fullName evidence="2">Uncharacterized protein</fullName>
    </submittedName>
</protein>
<accession>A0A0C2JT91</accession>
<evidence type="ECO:0000256" key="1">
    <source>
        <dbReference type="SAM" id="MobiDB-lite"/>
    </source>
</evidence>
<evidence type="ECO:0000313" key="3">
    <source>
        <dbReference type="Proteomes" id="UP000031668"/>
    </source>
</evidence>
<sequence>MVSPLEADSTEENLTQFCSCDYSSLRVALVCTSEKVQTLPGAQEAHKSRRTSDLPSATSLEREILKGIDLKKRRPKSLGVMLNSHSESSSEARNSFLHPPYTQSSQEMALRTRRKKGRASKLVGVYGFHDGMYLQTEIGH</sequence>
<proteinExistence type="predicted"/>